<dbReference type="SUPFAM" id="SSF51905">
    <property type="entry name" value="FAD/NAD(P)-binding domain"/>
    <property type="match status" value="1"/>
</dbReference>
<dbReference type="InterPro" id="IPR029021">
    <property type="entry name" value="Prot-tyrosine_phosphatase-like"/>
</dbReference>
<dbReference type="Gene3D" id="3.50.50.60">
    <property type="entry name" value="FAD/NAD(P)-binding domain"/>
    <property type="match status" value="2"/>
</dbReference>
<evidence type="ECO:0000313" key="4">
    <source>
        <dbReference type="Proteomes" id="UP001166585"/>
    </source>
</evidence>
<evidence type="ECO:0000313" key="3">
    <source>
        <dbReference type="EMBL" id="MBS9475508.1"/>
    </source>
</evidence>
<dbReference type="SUPFAM" id="SSF52799">
    <property type="entry name" value="(Phosphotyrosine protein) phosphatases II"/>
    <property type="match status" value="1"/>
</dbReference>
<dbReference type="PANTHER" id="PTHR10632:SF2">
    <property type="entry name" value="SULFIDE:QUINONE OXIDOREDUCTASE, MITOCHONDRIAL"/>
    <property type="match status" value="1"/>
</dbReference>
<dbReference type="Pfam" id="PF07992">
    <property type="entry name" value="Pyr_redox_2"/>
    <property type="match status" value="1"/>
</dbReference>
<dbReference type="Proteomes" id="UP001166585">
    <property type="component" value="Unassembled WGS sequence"/>
</dbReference>
<accession>A0ABS5R1G7</accession>
<evidence type="ECO:0000259" key="2">
    <source>
        <dbReference type="Pfam" id="PF07992"/>
    </source>
</evidence>
<dbReference type="InterPro" id="IPR036188">
    <property type="entry name" value="FAD/NAD-bd_sf"/>
</dbReference>
<name>A0ABS5R1G7_9HYPH</name>
<dbReference type="Gene3D" id="3.90.190.10">
    <property type="entry name" value="Protein tyrosine phosphatase superfamily"/>
    <property type="match status" value="1"/>
</dbReference>
<gene>
    <name evidence="3" type="ORF">KIP89_00095</name>
</gene>
<sequence>MTPKQITPEFSATPQIDAVAVAEAEAAGFTTIICTRPDGEEDGQPSAGELARLATALDMRFVHIPITPGTFTDADIAAMRGALDEAEGPVLGYCRSGARAATLWGLAEAGRREPEEILFLAERAGFDLSAQRERLSRTAARKAAPGGTAKTYDVVIVGGGAAGIATAASLLKRRATLDIAIVEPAEFHFYQPGWTMVGAGVFQPETTRHRMESVIPCGVTWIRQGAASFLPDAKEVALADGSHIGYRILVAATGLRLAWEAVPGLAESLGTHGVTSNYRYDLAPYTFRLASTMKPGRALFTQPAMPIKCAGAPQKAMYLSCDIWRSAGILGGMQVEFHNAGGVLFGVPAYVPALMTYVERYGIDLNFGSTLVAVDGPGRMATFERKGADGEVERIERGFDMLHAVPPQKPLDVIAGSPLAGAGGWIEVDPATLRHVRYPDIFALGDATNTPNAKTAAAARNQAPVVAVNVLAALKGQAPVAYYNGYGSCPLTVERGKIVLAEFGYGGALLPTFPRWVLDGTRPTRRAWFLKDRMLPPIYWHAMLKGREWLCRPKPIVPAVNEAA</sequence>
<protein>
    <submittedName>
        <fullName evidence="3">TIGR01244 family phosphatase</fullName>
    </submittedName>
</protein>
<dbReference type="Pfam" id="PF04273">
    <property type="entry name" value="BLH_phosphatase"/>
    <property type="match status" value="1"/>
</dbReference>
<dbReference type="InterPro" id="IPR015904">
    <property type="entry name" value="Sulphide_quinone_reductase"/>
</dbReference>
<dbReference type="RefSeq" id="WP_213753385.1">
    <property type="nucleotide sequence ID" value="NZ_JAHCQH010000003.1"/>
</dbReference>
<dbReference type="PANTHER" id="PTHR10632">
    <property type="entry name" value="SULFIDE:QUINONE OXIDOREDUCTASE"/>
    <property type="match status" value="1"/>
</dbReference>
<feature type="domain" description="FAD/NAD(P)-binding" evidence="2">
    <location>
        <begin position="152"/>
        <end position="272"/>
    </location>
</feature>
<feature type="domain" description="Beta-lactamase hydrolase-like protein phosphatase-like" evidence="1">
    <location>
        <begin position="5"/>
        <end position="110"/>
    </location>
</feature>
<dbReference type="EMBL" id="JAHCQH010000003">
    <property type="protein sequence ID" value="MBS9475508.1"/>
    <property type="molecule type" value="Genomic_DNA"/>
</dbReference>
<dbReference type="InterPro" id="IPR005939">
    <property type="entry name" value="BLH_phosphatase-like"/>
</dbReference>
<dbReference type="InterPro" id="IPR023753">
    <property type="entry name" value="FAD/NAD-binding_dom"/>
</dbReference>
<evidence type="ECO:0000259" key="1">
    <source>
        <dbReference type="Pfam" id="PF04273"/>
    </source>
</evidence>
<dbReference type="NCBIfam" id="TIGR01244">
    <property type="entry name" value="TIGR01244 family sulfur transferase"/>
    <property type="match status" value="1"/>
</dbReference>
<proteinExistence type="predicted"/>
<keyword evidence="4" id="KW-1185">Reference proteome</keyword>
<comment type="caution">
    <text evidence="3">The sequence shown here is derived from an EMBL/GenBank/DDBJ whole genome shotgun (WGS) entry which is preliminary data.</text>
</comment>
<organism evidence="3 4">
    <name type="scientific">Ancylobacter radicis</name>
    <dbReference type="NCBI Taxonomy" id="2836179"/>
    <lineage>
        <taxon>Bacteria</taxon>
        <taxon>Pseudomonadati</taxon>
        <taxon>Pseudomonadota</taxon>
        <taxon>Alphaproteobacteria</taxon>
        <taxon>Hyphomicrobiales</taxon>
        <taxon>Xanthobacteraceae</taxon>
        <taxon>Ancylobacter</taxon>
    </lineage>
</organism>
<reference evidence="3" key="1">
    <citation type="submission" date="2021-05" db="EMBL/GenBank/DDBJ databases">
        <authorList>
            <person name="Sun Q."/>
            <person name="Inoue M."/>
        </authorList>
    </citation>
    <scope>NUCLEOTIDE SEQUENCE</scope>
    <source>
        <strain evidence="3">VKM B-3255</strain>
    </source>
</reference>